<dbReference type="EMBL" id="FNLN01000018">
    <property type="protein sequence ID" value="SDU02894.1"/>
    <property type="molecule type" value="Genomic_DNA"/>
</dbReference>
<name>A0A1H2F6A8_9PROT</name>
<dbReference type="RefSeq" id="WP_062558137.1">
    <property type="nucleotide sequence ID" value="NZ_CP013341.1"/>
</dbReference>
<reference evidence="2" key="1">
    <citation type="submission" date="2016-10" db="EMBL/GenBank/DDBJ databases">
        <authorList>
            <person name="Varghese N."/>
            <person name="Submissions S."/>
        </authorList>
    </citation>
    <scope>NUCLEOTIDE SEQUENCE [LARGE SCALE GENOMIC DNA]</scope>
    <source>
        <strain evidence="2">Nm10</strain>
    </source>
</reference>
<dbReference type="KEGG" id="nur:ATY38_03835"/>
<organism evidence="1 2">
    <name type="scientific">Nitrosomonas ureae</name>
    <dbReference type="NCBI Taxonomy" id="44577"/>
    <lineage>
        <taxon>Bacteria</taxon>
        <taxon>Pseudomonadati</taxon>
        <taxon>Pseudomonadota</taxon>
        <taxon>Betaproteobacteria</taxon>
        <taxon>Nitrosomonadales</taxon>
        <taxon>Nitrosomonadaceae</taxon>
        <taxon>Nitrosomonas</taxon>
    </lineage>
</organism>
<proteinExistence type="predicted"/>
<accession>A0A1H2F6A8</accession>
<evidence type="ECO:0000313" key="2">
    <source>
        <dbReference type="Proteomes" id="UP000182882"/>
    </source>
</evidence>
<dbReference type="AlphaFoldDB" id="A0A1H2F6A8"/>
<evidence type="ECO:0000313" key="1">
    <source>
        <dbReference type="EMBL" id="SDU02894.1"/>
    </source>
</evidence>
<sequence>MSLDAAQLGKDILSAIKGVLAEKWPDVKDYGEAEAKKLAQTLVMIEALRISGKINEEQAALHLEIQKNATRTVFLTLEGLGILTAEAAINAALNVVKDTVNTAIGFTLL</sequence>
<dbReference type="Proteomes" id="UP000182882">
    <property type="component" value="Unassembled WGS sequence"/>
</dbReference>
<gene>
    <name evidence="1" type="ORF">SAMN05216406_11822</name>
</gene>
<protein>
    <submittedName>
        <fullName evidence="1">Uncharacterized protein</fullName>
    </submittedName>
</protein>
<keyword evidence="2" id="KW-1185">Reference proteome</keyword>